<evidence type="ECO:0000313" key="4">
    <source>
        <dbReference type="Proteomes" id="UP001500945"/>
    </source>
</evidence>
<proteinExistence type="predicted"/>
<feature type="domain" description="Ferrous iron transporter FeoA-like" evidence="2">
    <location>
        <begin position="3"/>
        <end position="74"/>
    </location>
</feature>
<reference evidence="4" key="1">
    <citation type="journal article" date="2019" name="Int. J. Syst. Evol. Microbiol.">
        <title>The Global Catalogue of Microorganisms (GCM) 10K type strain sequencing project: providing services to taxonomists for standard genome sequencing and annotation.</title>
        <authorList>
            <consortium name="The Broad Institute Genomics Platform"/>
            <consortium name="The Broad Institute Genome Sequencing Center for Infectious Disease"/>
            <person name="Wu L."/>
            <person name="Ma J."/>
        </authorList>
    </citation>
    <scope>NUCLEOTIDE SEQUENCE [LARGE SCALE GENOMIC DNA]</scope>
    <source>
        <strain evidence="4">JCM 17809</strain>
    </source>
</reference>
<dbReference type="RefSeq" id="WP_345204491.1">
    <property type="nucleotide sequence ID" value="NZ_BAABGM010000011.1"/>
</dbReference>
<sequence length="83" mass="8579">MASSLARAPIGTEQRVVATAGPTVLVRRLSELGLRPGSHVRCVQRTSGGGRVVDVAGSRIALGRDVLESVQTTEVRPGPPAPP</sequence>
<name>A0ABP8KE43_9MICO</name>
<dbReference type="SUPFAM" id="SSF50037">
    <property type="entry name" value="C-terminal domain of transcriptional repressors"/>
    <property type="match status" value="1"/>
</dbReference>
<dbReference type="Proteomes" id="UP001500945">
    <property type="component" value="Unassembled WGS sequence"/>
</dbReference>
<organism evidence="3 4">
    <name type="scientific">Fodinibacter luteus</name>
    <dbReference type="NCBI Taxonomy" id="552064"/>
    <lineage>
        <taxon>Bacteria</taxon>
        <taxon>Bacillati</taxon>
        <taxon>Actinomycetota</taxon>
        <taxon>Actinomycetes</taxon>
        <taxon>Micrococcales</taxon>
        <taxon>Intrasporangiaceae</taxon>
        <taxon>Fodinibacter (ex Wang et al. 2009)</taxon>
    </lineage>
</organism>
<comment type="caution">
    <text evidence="3">The sequence shown here is derived from an EMBL/GenBank/DDBJ whole genome shotgun (WGS) entry which is preliminary data.</text>
</comment>
<protein>
    <recommendedName>
        <fullName evidence="2">Ferrous iron transporter FeoA-like domain-containing protein</fullName>
    </recommendedName>
</protein>
<dbReference type="Pfam" id="PF04023">
    <property type="entry name" value="FeoA"/>
    <property type="match status" value="1"/>
</dbReference>
<dbReference type="SMART" id="SM00899">
    <property type="entry name" value="FeoA"/>
    <property type="match status" value="1"/>
</dbReference>
<dbReference type="InterPro" id="IPR008988">
    <property type="entry name" value="Transcriptional_repressor_C"/>
</dbReference>
<dbReference type="InterPro" id="IPR007167">
    <property type="entry name" value="Fe-transptr_FeoA-like"/>
</dbReference>
<dbReference type="EMBL" id="BAABGM010000011">
    <property type="protein sequence ID" value="GAA4404152.1"/>
    <property type="molecule type" value="Genomic_DNA"/>
</dbReference>
<gene>
    <name evidence="3" type="ORF">GCM10023168_16410</name>
</gene>
<accession>A0ABP8KE43</accession>
<evidence type="ECO:0000313" key="3">
    <source>
        <dbReference type="EMBL" id="GAA4404152.1"/>
    </source>
</evidence>
<keyword evidence="1" id="KW-0408">Iron</keyword>
<evidence type="ECO:0000256" key="1">
    <source>
        <dbReference type="ARBA" id="ARBA00023004"/>
    </source>
</evidence>
<dbReference type="Gene3D" id="2.30.30.90">
    <property type="match status" value="1"/>
</dbReference>
<dbReference type="InterPro" id="IPR038157">
    <property type="entry name" value="FeoA_core_dom"/>
</dbReference>
<evidence type="ECO:0000259" key="2">
    <source>
        <dbReference type="SMART" id="SM00899"/>
    </source>
</evidence>
<keyword evidence="4" id="KW-1185">Reference proteome</keyword>